<dbReference type="OrthoDB" id="6058126at2"/>
<accession>Q2SAK8</accession>
<organism evidence="1 2">
    <name type="scientific">Hahella chejuensis (strain KCTC 2396)</name>
    <dbReference type="NCBI Taxonomy" id="349521"/>
    <lineage>
        <taxon>Bacteria</taxon>
        <taxon>Pseudomonadati</taxon>
        <taxon>Pseudomonadota</taxon>
        <taxon>Gammaproteobacteria</taxon>
        <taxon>Oceanospirillales</taxon>
        <taxon>Hahellaceae</taxon>
        <taxon>Hahella</taxon>
    </lineage>
</organism>
<name>Q2SAK8_HAHCH</name>
<protein>
    <submittedName>
        <fullName evidence="1">Uncharacterized protein</fullName>
    </submittedName>
</protein>
<dbReference type="AlphaFoldDB" id="Q2SAK8"/>
<evidence type="ECO:0000313" key="1">
    <source>
        <dbReference type="EMBL" id="ABC32316.1"/>
    </source>
</evidence>
<dbReference type="RefSeq" id="WP_011399375.1">
    <property type="nucleotide sequence ID" value="NC_007645.1"/>
</dbReference>
<dbReference type="EMBL" id="CP000155">
    <property type="protein sequence ID" value="ABC32316.1"/>
    <property type="molecule type" value="Genomic_DNA"/>
</dbReference>
<dbReference type="STRING" id="349521.HCH_05659"/>
<evidence type="ECO:0000313" key="2">
    <source>
        <dbReference type="Proteomes" id="UP000000238"/>
    </source>
</evidence>
<dbReference type="HOGENOM" id="CLU_2879627_0_0_6"/>
<reference evidence="1 2" key="1">
    <citation type="journal article" date="2005" name="Nucleic Acids Res.">
        <title>Genomic blueprint of Hahella chejuensis, a marine microbe producing an algicidal agent.</title>
        <authorList>
            <person name="Jeong H."/>
            <person name="Yim J.H."/>
            <person name="Lee C."/>
            <person name="Choi S.-H."/>
            <person name="Park Y.K."/>
            <person name="Yoon S.H."/>
            <person name="Hur C.-G."/>
            <person name="Kang H.-Y."/>
            <person name="Kim D."/>
            <person name="Lee H.H."/>
            <person name="Park K.H."/>
            <person name="Park S.-H."/>
            <person name="Park H.-S."/>
            <person name="Lee H.K."/>
            <person name="Oh T.K."/>
            <person name="Kim J.F."/>
        </authorList>
    </citation>
    <scope>NUCLEOTIDE SEQUENCE [LARGE SCALE GENOMIC DNA]</scope>
    <source>
        <strain evidence="1 2">KCTC 2396</strain>
    </source>
</reference>
<sequence length="63" mass="7251">MIRAGHRYPDLLTYTPAQIQTFLIADQRYENERMLAQLTMLNIAAQGGPEDVSRLREALRFAD</sequence>
<proteinExistence type="predicted"/>
<dbReference type="Proteomes" id="UP000000238">
    <property type="component" value="Chromosome"/>
</dbReference>
<dbReference type="KEGG" id="hch:HCH_05659"/>
<keyword evidence="2" id="KW-1185">Reference proteome</keyword>
<gene>
    <name evidence="1" type="ordered locus">HCH_05659</name>
</gene>